<evidence type="ECO:0000313" key="2">
    <source>
        <dbReference type="Proteomes" id="UP000689195"/>
    </source>
</evidence>
<gene>
    <name evidence="1" type="ORF">PPENT_87.1.T0320272</name>
</gene>
<sequence>MKYVRLNNSSISPTEIGLFRQCKRFQPKVSSLQPNEEDAMIQSIKVLFCLPLQNLFFTKQTWTSKFLNFSGQIEDYLRLANSWKMNERSPEKFQRAKGDDGLIHFSNQDEQKNI</sequence>
<dbReference type="Proteomes" id="UP000689195">
    <property type="component" value="Unassembled WGS sequence"/>
</dbReference>
<evidence type="ECO:0000313" key="1">
    <source>
        <dbReference type="EMBL" id="CAD8159015.1"/>
    </source>
</evidence>
<accession>A0A8S1U183</accession>
<organism evidence="1 2">
    <name type="scientific">Paramecium pentaurelia</name>
    <dbReference type="NCBI Taxonomy" id="43138"/>
    <lineage>
        <taxon>Eukaryota</taxon>
        <taxon>Sar</taxon>
        <taxon>Alveolata</taxon>
        <taxon>Ciliophora</taxon>
        <taxon>Intramacronucleata</taxon>
        <taxon>Oligohymenophorea</taxon>
        <taxon>Peniculida</taxon>
        <taxon>Parameciidae</taxon>
        <taxon>Paramecium</taxon>
    </lineage>
</organism>
<keyword evidence="2" id="KW-1185">Reference proteome</keyword>
<comment type="caution">
    <text evidence="1">The sequence shown here is derived from an EMBL/GenBank/DDBJ whole genome shotgun (WGS) entry which is preliminary data.</text>
</comment>
<dbReference type="EMBL" id="CAJJDO010000032">
    <property type="protein sequence ID" value="CAD8159015.1"/>
    <property type="molecule type" value="Genomic_DNA"/>
</dbReference>
<name>A0A8S1U183_9CILI</name>
<dbReference type="AlphaFoldDB" id="A0A8S1U183"/>
<protein>
    <submittedName>
        <fullName evidence="1">Uncharacterized protein</fullName>
    </submittedName>
</protein>
<reference evidence="1" key="1">
    <citation type="submission" date="2021-01" db="EMBL/GenBank/DDBJ databases">
        <authorList>
            <consortium name="Genoscope - CEA"/>
            <person name="William W."/>
        </authorList>
    </citation>
    <scope>NUCLEOTIDE SEQUENCE</scope>
</reference>
<proteinExistence type="predicted"/>